<gene>
    <name evidence="2" type="ORF">RISW2_20700</name>
</gene>
<keyword evidence="3" id="KW-1185">Reference proteome</keyword>
<dbReference type="InterPro" id="IPR003615">
    <property type="entry name" value="HNH_nuc"/>
</dbReference>
<comment type="caution">
    <text evidence="2">The sequence shown here is derived from an EMBL/GenBank/DDBJ whole genome shotgun (WGS) entry which is preliminary data.</text>
</comment>
<accession>X7F1R5</accession>
<dbReference type="EMBL" id="JAME01000064">
    <property type="protein sequence ID" value="ETX26698.1"/>
    <property type="molecule type" value="Genomic_DNA"/>
</dbReference>
<organism evidence="2 3">
    <name type="scientific">Roseivivax isoporae LMG 25204</name>
    <dbReference type="NCBI Taxonomy" id="1449351"/>
    <lineage>
        <taxon>Bacteria</taxon>
        <taxon>Pseudomonadati</taxon>
        <taxon>Pseudomonadota</taxon>
        <taxon>Alphaproteobacteria</taxon>
        <taxon>Rhodobacterales</taxon>
        <taxon>Roseobacteraceae</taxon>
        <taxon>Roseivivax</taxon>
    </lineage>
</organism>
<evidence type="ECO:0000313" key="3">
    <source>
        <dbReference type="Proteomes" id="UP000023430"/>
    </source>
</evidence>
<dbReference type="AlphaFoldDB" id="X7F1R5"/>
<dbReference type="RefSeq" id="WP_043775069.1">
    <property type="nucleotide sequence ID" value="NZ_JAME01000064.1"/>
</dbReference>
<proteinExistence type="predicted"/>
<dbReference type="SUPFAM" id="SSF54060">
    <property type="entry name" value="His-Me finger endonucleases"/>
    <property type="match status" value="1"/>
</dbReference>
<dbReference type="Proteomes" id="UP000023430">
    <property type="component" value="Unassembled WGS sequence"/>
</dbReference>
<protein>
    <recommendedName>
        <fullName evidence="1">HNH nuclease domain-containing protein</fullName>
    </recommendedName>
</protein>
<dbReference type="InterPro" id="IPR044925">
    <property type="entry name" value="His-Me_finger_sf"/>
</dbReference>
<dbReference type="eggNOG" id="ENOG5032S64">
    <property type="taxonomic scope" value="Bacteria"/>
</dbReference>
<name>X7F1R5_9RHOB</name>
<reference evidence="2 3" key="1">
    <citation type="submission" date="2014-01" db="EMBL/GenBank/DDBJ databases">
        <title>Roseivivax isoporae LMG 25204 Genome Sequencing.</title>
        <authorList>
            <person name="Lai Q."/>
            <person name="Li G."/>
            <person name="Shao Z."/>
        </authorList>
    </citation>
    <scope>NUCLEOTIDE SEQUENCE [LARGE SCALE GENOMIC DNA]</scope>
    <source>
        <strain evidence="2 3">LMG 25204</strain>
    </source>
</reference>
<dbReference type="OrthoDB" id="6638408at2"/>
<dbReference type="STRING" id="1449351.RISW2_20700"/>
<evidence type="ECO:0000313" key="2">
    <source>
        <dbReference type="EMBL" id="ETX26698.1"/>
    </source>
</evidence>
<dbReference type="Pfam" id="PF13392">
    <property type="entry name" value="HNH_3"/>
    <property type="match status" value="1"/>
</dbReference>
<feature type="domain" description="HNH nuclease" evidence="1">
    <location>
        <begin position="129"/>
        <end position="166"/>
    </location>
</feature>
<sequence>MTRDAIPYSDAELFWIHDNARRPRHEAHAEFVYLWDRPDVSLVNFNALCKRKGWLTGRTGCFEKGQTPANKGRKMPYNANSARTQFKKGNRPHTWRGAGHERVCAKDGYVIMLVAEPNPWTGADTRPVLKHRYLWEQANGPVPEGMRLKCLDGDKTNCDPSNWEAVPLALAPRLNGRFGRGYDSAPTELKPTIFATAKLEHAAREVARKRRETKG</sequence>
<evidence type="ECO:0000259" key="1">
    <source>
        <dbReference type="Pfam" id="PF13392"/>
    </source>
</evidence>